<dbReference type="EMBL" id="BORS01000012">
    <property type="protein sequence ID" value="GIO43624.1"/>
    <property type="molecule type" value="Genomic_DNA"/>
</dbReference>
<reference evidence="1" key="1">
    <citation type="submission" date="2021-03" db="EMBL/GenBank/DDBJ databases">
        <title>Antimicrobial resistance genes in bacteria isolated from Japanese honey, and their potential for conferring macrolide and lincosamide resistance in the American foulbrood pathogen Paenibacillus larvae.</title>
        <authorList>
            <person name="Okamoto M."/>
            <person name="Kumagai M."/>
            <person name="Kanamori H."/>
            <person name="Takamatsu D."/>
        </authorList>
    </citation>
    <scope>NUCLEOTIDE SEQUENCE</scope>
    <source>
        <strain evidence="1">J41TS4</strain>
    </source>
</reference>
<evidence type="ECO:0000313" key="2">
    <source>
        <dbReference type="Proteomes" id="UP000678895"/>
    </source>
</evidence>
<comment type="caution">
    <text evidence="1">The sequence shown here is derived from an EMBL/GenBank/DDBJ whole genome shotgun (WGS) entry which is preliminary data.</text>
</comment>
<evidence type="ECO:0008006" key="3">
    <source>
        <dbReference type="Google" id="ProtNLM"/>
    </source>
</evidence>
<sequence length="491" mass="55939">MSVRHVLVLPFLNAEVKRKLIRALNRTEGPYRVLNLADGRLQKFCEERRDTEARWNNGRVSLREDCLYYGPADAYTGGEPCEWPINFGSGQVGNRRVKQMESRLRMEGIPSELSRRPAVKGYYRRYLVQVYHLQPLQMVPWSGEDALSGMVLPQSAATPVTGSPLWKRLSRTAVRSLYALGLDYGEVMLRTDGEGQSIVEHVTDGTDWRSPGWEYRMAEAMRQQLQLLSQGQSESRVPLIGMDPEFLLYNPDTRKIIPASRYLNRQGVAGCDVLRYRGRRMLPLAELRPKPGSEPREVVLHLLAAFRTARAAISDDRLIWQAGGMPQQGFPLGGHLHFSGVPLSGELLRVLDNYLALPVALLEDERSARRRPRYGSLGDYRLQDYGGFEYRTLPSFLISPMVTKGIVALARVITESYRELDQRPLDLDEVREAFYKGTKTVLAREWPPLAGKLRELPAYERYQSYIDPLLDAISSGAIWDESADIRLMWRL</sequence>
<name>A0A919Y365_9BACL</name>
<evidence type="ECO:0000313" key="1">
    <source>
        <dbReference type="EMBL" id="GIO43624.1"/>
    </source>
</evidence>
<dbReference type="RefSeq" id="WP_301628862.1">
    <property type="nucleotide sequence ID" value="NZ_BORS01000012.1"/>
</dbReference>
<gene>
    <name evidence="1" type="ORF">J41TS4_33820</name>
</gene>
<keyword evidence="2" id="KW-1185">Reference proteome</keyword>
<dbReference type="AlphaFoldDB" id="A0A919Y365"/>
<organism evidence="1 2">
    <name type="scientific">Paenibacillus apis</name>
    <dbReference type="NCBI Taxonomy" id="1792174"/>
    <lineage>
        <taxon>Bacteria</taxon>
        <taxon>Bacillati</taxon>
        <taxon>Bacillota</taxon>
        <taxon>Bacilli</taxon>
        <taxon>Bacillales</taxon>
        <taxon>Paenibacillaceae</taxon>
        <taxon>Paenibacillus</taxon>
    </lineage>
</organism>
<dbReference type="Pfam" id="PF14395">
    <property type="entry name" value="COOH-NH2_lig"/>
    <property type="match status" value="1"/>
</dbReference>
<dbReference type="Proteomes" id="UP000678895">
    <property type="component" value="Unassembled WGS sequence"/>
</dbReference>
<protein>
    <recommendedName>
        <fullName evidence="3">Phage phiEco32-like COOH-NH2 ligase-type 2</fullName>
    </recommendedName>
</protein>
<accession>A0A919Y365</accession>
<dbReference type="InterPro" id="IPR025681">
    <property type="entry name" value="COOH-NH2_lig"/>
</dbReference>
<proteinExistence type="predicted"/>